<dbReference type="Proteomes" id="UP000812013">
    <property type="component" value="Unassembled WGS sequence"/>
</dbReference>
<dbReference type="SUPFAM" id="SSF51905">
    <property type="entry name" value="FAD/NAD(P)-binding domain"/>
    <property type="match status" value="1"/>
</dbReference>
<protein>
    <submittedName>
        <fullName evidence="1">FAD-dependent oxidoreductase</fullName>
    </submittedName>
</protein>
<comment type="caution">
    <text evidence="1">The sequence shown here is derived from an EMBL/GenBank/DDBJ whole genome shotgun (WGS) entry which is preliminary data.</text>
</comment>
<name>A0ABS6ZH40_9ACTN</name>
<evidence type="ECO:0000313" key="2">
    <source>
        <dbReference type="Proteomes" id="UP000812013"/>
    </source>
</evidence>
<organism evidence="1 2">
    <name type="scientific">Streptomyces bambusae</name>
    <dbReference type="NCBI Taxonomy" id="1550616"/>
    <lineage>
        <taxon>Bacteria</taxon>
        <taxon>Bacillati</taxon>
        <taxon>Actinomycetota</taxon>
        <taxon>Actinomycetes</taxon>
        <taxon>Kitasatosporales</taxon>
        <taxon>Streptomycetaceae</taxon>
        <taxon>Streptomyces</taxon>
    </lineage>
</organism>
<sequence>MLSSASAHHADVVIVGAGVSGLAAAHHLTAAGVSVILLEAADGPGGRMATETVGGFRLDRIGQLLNTSYPELDLTPGLADLVLRPFAPGVVVHGEGGRPQRVGTVTPARALASGSLDQARVSAALGRLAALPVERLLARPERTARA</sequence>
<gene>
    <name evidence="1" type="ORF">GPJ59_35975</name>
</gene>
<proteinExistence type="predicted"/>
<dbReference type="PANTHER" id="PTHR42841">
    <property type="entry name" value="AMINE OXIDASE"/>
    <property type="match status" value="1"/>
</dbReference>
<dbReference type="InterPro" id="IPR036188">
    <property type="entry name" value="FAD/NAD-bd_sf"/>
</dbReference>
<evidence type="ECO:0000313" key="1">
    <source>
        <dbReference type="EMBL" id="MBW5487073.1"/>
    </source>
</evidence>
<accession>A0ABS6ZH40</accession>
<feature type="non-terminal residue" evidence="1">
    <location>
        <position position="146"/>
    </location>
</feature>
<dbReference type="Gene3D" id="3.50.50.60">
    <property type="entry name" value="FAD/NAD(P)-binding domain"/>
    <property type="match status" value="1"/>
</dbReference>
<keyword evidence="2" id="KW-1185">Reference proteome</keyword>
<dbReference type="EMBL" id="WTFF01000607">
    <property type="protein sequence ID" value="MBW5487073.1"/>
    <property type="molecule type" value="Genomic_DNA"/>
</dbReference>
<dbReference type="Pfam" id="PF13450">
    <property type="entry name" value="NAD_binding_8"/>
    <property type="match status" value="1"/>
</dbReference>
<reference evidence="1 2" key="1">
    <citation type="submission" date="2019-12" db="EMBL/GenBank/DDBJ databases">
        <title>Genome sequence of Streptomyces bambusae.</title>
        <authorList>
            <person name="Bansal K."/>
            <person name="Choksket S."/>
            <person name="Korpole S."/>
            <person name="Patil P.B."/>
        </authorList>
    </citation>
    <scope>NUCLEOTIDE SEQUENCE [LARGE SCALE GENOMIC DNA]</scope>
    <source>
        <strain evidence="1 2">SK60</strain>
    </source>
</reference>